<dbReference type="EMBL" id="CP134050">
    <property type="protein sequence ID" value="WNC14879.1"/>
    <property type="molecule type" value="Genomic_DNA"/>
</dbReference>
<gene>
    <name evidence="1" type="ORF">RGB73_00310</name>
</gene>
<evidence type="ECO:0000313" key="2">
    <source>
        <dbReference type="Proteomes" id="UP001256827"/>
    </source>
</evidence>
<dbReference type="RefSeq" id="WP_310767678.1">
    <property type="nucleotide sequence ID" value="NZ_CP134050.1"/>
</dbReference>
<dbReference type="Proteomes" id="UP001256827">
    <property type="component" value="Chromosome"/>
</dbReference>
<evidence type="ECO:0000313" key="1">
    <source>
        <dbReference type="EMBL" id="WNC14879.1"/>
    </source>
</evidence>
<accession>A0ABY9T5X1</accession>
<organism evidence="1 2">
    <name type="scientific">Brevibacillus brevis</name>
    <name type="common">Bacillus brevis</name>
    <dbReference type="NCBI Taxonomy" id="1393"/>
    <lineage>
        <taxon>Bacteria</taxon>
        <taxon>Bacillati</taxon>
        <taxon>Bacillota</taxon>
        <taxon>Bacilli</taxon>
        <taxon>Bacillales</taxon>
        <taxon>Paenibacillaceae</taxon>
        <taxon>Brevibacillus</taxon>
    </lineage>
</organism>
<reference evidence="1 2" key="1">
    <citation type="submission" date="2023-09" db="EMBL/GenBank/DDBJ databases">
        <title>Complete Genome and Methylome dissection of Bacillus brevis NEB573 original source of BbsI restriction endonuclease.</title>
        <authorList>
            <person name="Fomenkov A."/>
            <person name="Roberts R.D."/>
        </authorList>
    </citation>
    <scope>NUCLEOTIDE SEQUENCE [LARGE SCALE GENOMIC DNA]</scope>
    <source>
        <strain evidence="1 2">NEB573</strain>
    </source>
</reference>
<protein>
    <submittedName>
        <fullName evidence="1">Uncharacterized protein</fullName>
    </submittedName>
</protein>
<sequence length="346" mass="40622">MDVNEFQNYVHMPNEIYSDFTRAFAELKEETDNGTRSSHIAYAFGYTFLAHYMWRYARFYTWNNAKGSVPINEAIIKQMLGFPAKSEAYTWLTKNKTGFLEQIGYINKVTDKPIAYYHDEDRIDLFFSMESECGSPDKVNHKGWKVAMPVKGMWRNPEDKGKYTLETGTFHIIDNTHMIDMDTFIYCITNPELGVEGFYLYSFLKFMTDKFNNAFDCSNMRMARMTGLSVDEIKNQINNLERYNMITNDHKPYCLDKPKDKKCKANTYGILEHDQFAKNLMQMNVIPKQVKISKERYKREVGWANEREIDGNIIDTDTGEIIRSVPNFTVDDIEDMDMEDLPFEFQ</sequence>
<name>A0ABY9T5X1_BREBE</name>
<proteinExistence type="predicted"/>
<keyword evidence="2" id="KW-1185">Reference proteome</keyword>